<dbReference type="Gene3D" id="4.10.900.10">
    <property type="entry name" value="TCF3-CBD (Catenin binding domain)"/>
    <property type="match status" value="1"/>
</dbReference>
<feature type="transmembrane region" description="Helical" evidence="15">
    <location>
        <begin position="560"/>
        <end position="583"/>
    </location>
</feature>
<dbReference type="OrthoDB" id="8961010at2759"/>
<evidence type="ECO:0000256" key="15">
    <source>
        <dbReference type="SAM" id="Phobius"/>
    </source>
</evidence>
<dbReference type="PANTHER" id="PTHR24025:SF1">
    <property type="entry name" value="DESMOGLEIN-2"/>
    <property type="match status" value="1"/>
</dbReference>
<dbReference type="PROSITE" id="PS50268">
    <property type="entry name" value="CADHERIN_2"/>
    <property type="match status" value="5"/>
</dbReference>
<keyword evidence="17" id="KW-1185">Reference proteome</keyword>
<dbReference type="InterPro" id="IPR002126">
    <property type="entry name" value="Cadherin-like_dom"/>
</dbReference>
<evidence type="ECO:0000256" key="3">
    <source>
        <dbReference type="ARBA" id="ARBA00022692"/>
    </source>
</evidence>
<evidence type="ECO:0000256" key="5">
    <source>
        <dbReference type="ARBA" id="ARBA00022737"/>
    </source>
</evidence>
<dbReference type="FunFam" id="2.60.40.60:FF:000068">
    <property type="entry name" value="Desmoglein 1"/>
    <property type="match status" value="1"/>
</dbReference>
<keyword evidence="2" id="KW-1003">Cell membrane</keyword>
<evidence type="ECO:0000256" key="10">
    <source>
        <dbReference type="ARBA" id="ARBA00023136"/>
    </source>
</evidence>
<sequence length="956" mass="104425">MVERTWIIAPRKLMENDDYTKEDYIAKIRSDEDVNVRYSLVGKGASEEPFNLFTVNERTGFVRIHGILDREETPFYDLKGVAKFTNSSRAEKDIELKIVVLDQNDCPPVFSFEITREVSEASATGTYVMKVNATDGDEPGTLHSQIAYSIVAGGGSMFYINQKTGEIHVKQETLDRETLGTYTLTIKGTDMNGSPGGLSGTGKFVVKILDVNDNIPTLENTYYEAKVMENTFNVTVLRIKALDADLIHTDNWLALFTIVSGNEAGYFSITTDSKTNEGILVLNKALDYEQLKELNLLVAVSNKAEYHSSIITSTTKTKTYPIKIHVQNEPEGPHFQPLVKVVRVSEDHTTINLKEVITTYTAIDSDTLLIATNVIYAKGEDKHNWITIDQHTAEIRLNKLPDRESLHLVNGTYYAKIICITTDIPRKTATGTIAIQVEDFNDNCPTLTSTNQTVCFQDNVVYVTAVDGDAYPNGAPFEFKVVSNTKEEWSVERLNDNTAILRPKESLWPGRYKVFMVIQDQQGKACDNDQVLNLEVCSCTKDNKCPPRLDRRPSATLGPAGILLMLLGLLLLFLLLLFCLCGGAGDVGGFKPMPWEAKQHLVDYNCEGQGEDKVSVVRSLTKASCVEGLESAKENLLIYEYEGQESPVGSVGCCSLLEEDHDQEFLNDLGPTFKTLAGICGGAAFEFESSRVMVPAPQPSASHVTNVCSSGEISQSISAAKADAKSLATSSTMFQESVSSTTCHAATNMHLQENIVVPTQTLLIQQPTLYYAAAPPMYVVDPHPHPTLLVGPTVNVGENLVMVERQATTGGSIQLQGIRQGVVGLENLQGGQSLVLVEGRASAAGDPHQIIGTLGRRQVVEMQQGMGSSSVNQMGYGVTSGNISLSETAVTAGSGRLQHEGSGGFIQVVPSQSHMSQSVEMRGQSASLNVPLETNKVFVQERVSFTERNMQSSSIA</sequence>
<dbReference type="CDD" id="cd11304">
    <property type="entry name" value="Cadherin_repeat"/>
    <property type="match status" value="4"/>
</dbReference>
<keyword evidence="6 12" id="KW-0106">Calcium</keyword>
<dbReference type="AlphaFoldDB" id="A0A6P8F3H5"/>
<dbReference type="GO" id="GO:0055113">
    <property type="term" value="P:epiboly involved in gastrulation with mouth forming second"/>
    <property type="evidence" value="ECO:0007669"/>
    <property type="project" value="UniProtKB-ARBA"/>
</dbReference>
<dbReference type="SUPFAM" id="SSF49313">
    <property type="entry name" value="Cadherin-like"/>
    <property type="match status" value="5"/>
</dbReference>
<dbReference type="InterPro" id="IPR050971">
    <property type="entry name" value="Cadherin-domain_protein"/>
</dbReference>
<dbReference type="PROSITE" id="PS00232">
    <property type="entry name" value="CADHERIN_1"/>
    <property type="match status" value="2"/>
</dbReference>
<dbReference type="Proteomes" id="UP000515152">
    <property type="component" value="Chromosome 26"/>
</dbReference>
<feature type="domain" description="Cadherin" evidence="16">
    <location>
        <begin position="20"/>
        <end position="110"/>
    </location>
</feature>
<keyword evidence="9 15" id="KW-1133">Transmembrane helix</keyword>
<dbReference type="GO" id="GO:0005886">
    <property type="term" value="C:plasma membrane"/>
    <property type="evidence" value="ECO:0007669"/>
    <property type="project" value="UniProtKB-SubCell"/>
</dbReference>
<evidence type="ECO:0000256" key="14">
    <source>
        <dbReference type="RuleBase" id="RU004357"/>
    </source>
</evidence>
<evidence type="ECO:0000256" key="6">
    <source>
        <dbReference type="ARBA" id="ARBA00022837"/>
    </source>
</evidence>
<evidence type="ECO:0000256" key="12">
    <source>
        <dbReference type="PROSITE-ProRule" id="PRU00043"/>
    </source>
</evidence>
<evidence type="ECO:0000259" key="16">
    <source>
        <dbReference type="PROSITE" id="PS50268"/>
    </source>
</evidence>
<keyword evidence="5" id="KW-0677">Repeat</keyword>
<dbReference type="InterPro" id="IPR027397">
    <property type="entry name" value="Catenin-bd_sf"/>
</dbReference>
<evidence type="ECO:0000313" key="17">
    <source>
        <dbReference type="Proteomes" id="UP000515152"/>
    </source>
</evidence>
<protein>
    <submittedName>
        <fullName evidence="18">Desmoglein-2-like</fullName>
    </submittedName>
</protein>
<organism evidence="17 18">
    <name type="scientific">Clupea harengus</name>
    <name type="common">Atlantic herring</name>
    <dbReference type="NCBI Taxonomy" id="7950"/>
    <lineage>
        <taxon>Eukaryota</taxon>
        <taxon>Metazoa</taxon>
        <taxon>Chordata</taxon>
        <taxon>Craniata</taxon>
        <taxon>Vertebrata</taxon>
        <taxon>Euteleostomi</taxon>
        <taxon>Actinopterygii</taxon>
        <taxon>Neopterygii</taxon>
        <taxon>Teleostei</taxon>
        <taxon>Clupei</taxon>
        <taxon>Clupeiformes</taxon>
        <taxon>Clupeoidei</taxon>
        <taxon>Clupeidae</taxon>
        <taxon>Clupea</taxon>
    </lineage>
</organism>
<dbReference type="InterPro" id="IPR015919">
    <property type="entry name" value="Cadherin-like_sf"/>
</dbReference>
<dbReference type="Pfam" id="PF01049">
    <property type="entry name" value="CADH_Y-type_LIR"/>
    <property type="match status" value="1"/>
</dbReference>
<dbReference type="RefSeq" id="XP_031419369.1">
    <property type="nucleotide sequence ID" value="XM_031563509.1"/>
</dbReference>
<dbReference type="InterPro" id="IPR020894">
    <property type="entry name" value="Cadherin_CS"/>
</dbReference>
<dbReference type="GO" id="GO:0045216">
    <property type="term" value="P:cell-cell junction organization"/>
    <property type="evidence" value="ECO:0007669"/>
    <property type="project" value="UniProtKB-ARBA"/>
</dbReference>
<dbReference type="PANTHER" id="PTHR24025">
    <property type="entry name" value="DESMOGLEIN FAMILY MEMBER"/>
    <property type="match status" value="1"/>
</dbReference>
<keyword evidence="4" id="KW-0479">Metal-binding</keyword>
<proteinExistence type="predicted"/>
<evidence type="ECO:0000313" key="18">
    <source>
        <dbReference type="RefSeq" id="XP_031419369.1"/>
    </source>
</evidence>
<dbReference type="SMART" id="SM00112">
    <property type="entry name" value="CA"/>
    <property type="match status" value="4"/>
</dbReference>
<evidence type="ECO:0000256" key="13">
    <source>
        <dbReference type="RuleBase" id="RU003318"/>
    </source>
</evidence>
<evidence type="ECO:0000256" key="7">
    <source>
        <dbReference type="ARBA" id="ARBA00022889"/>
    </source>
</evidence>
<dbReference type="GO" id="GO:0030057">
    <property type="term" value="C:desmosome"/>
    <property type="evidence" value="ECO:0007669"/>
    <property type="project" value="UniProtKB-SubCell"/>
</dbReference>
<evidence type="ECO:0000256" key="8">
    <source>
        <dbReference type="ARBA" id="ARBA00022949"/>
    </source>
</evidence>
<feature type="domain" description="Cadherin" evidence="16">
    <location>
        <begin position="460"/>
        <end position="549"/>
    </location>
</feature>
<evidence type="ECO:0000256" key="11">
    <source>
        <dbReference type="ARBA" id="ARBA00023180"/>
    </source>
</evidence>
<accession>A0A6P8F3H5</accession>
<dbReference type="GeneID" id="116219746"/>
<dbReference type="FunFam" id="2.60.40.60:FF:000074">
    <property type="entry name" value="Desmoglein 4"/>
    <property type="match status" value="1"/>
</dbReference>
<evidence type="ECO:0000256" key="9">
    <source>
        <dbReference type="ARBA" id="ARBA00022989"/>
    </source>
</evidence>
<gene>
    <name evidence="18" type="primary">LOC116219746</name>
</gene>
<dbReference type="FunFam" id="2.60.40.60:FF:000011">
    <property type="entry name" value="Cadherin 1"/>
    <property type="match status" value="1"/>
</dbReference>
<dbReference type="PRINTS" id="PR00205">
    <property type="entry name" value="CADHERIN"/>
</dbReference>
<evidence type="ECO:0000256" key="4">
    <source>
        <dbReference type="ARBA" id="ARBA00022723"/>
    </source>
</evidence>
<feature type="domain" description="Cadherin" evidence="16">
    <location>
        <begin position="219"/>
        <end position="335"/>
    </location>
</feature>
<dbReference type="KEGG" id="char:116219746"/>
<reference evidence="18" key="1">
    <citation type="submission" date="2025-08" db="UniProtKB">
        <authorList>
            <consortium name="RefSeq"/>
        </authorList>
    </citation>
    <scope>IDENTIFICATION</scope>
</reference>
<keyword evidence="11" id="KW-0325">Glycoprotein</keyword>
<keyword evidence="7 13" id="KW-0130">Cell adhesion</keyword>
<dbReference type="FunFam" id="2.60.40.60:FF:000083">
    <property type="entry name" value="Desmoglein 1"/>
    <property type="match status" value="1"/>
</dbReference>
<evidence type="ECO:0000256" key="2">
    <source>
        <dbReference type="ARBA" id="ARBA00022475"/>
    </source>
</evidence>
<keyword evidence="8" id="KW-0965">Cell junction</keyword>
<dbReference type="GO" id="GO:0007156">
    <property type="term" value="P:homophilic cell adhesion via plasma membrane adhesion molecules"/>
    <property type="evidence" value="ECO:0007669"/>
    <property type="project" value="InterPro"/>
</dbReference>
<comment type="subcellular location">
    <subcellularLocation>
        <location evidence="1">Cell junction</location>
        <location evidence="1">Desmosome</location>
    </subcellularLocation>
    <subcellularLocation>
        <location evidence="13">Cell membrane</location>
        <topology evidence="13">Single-pass type I membrane protein</topology>
    </subcellularLocation>
</comment>
<comment type="function">
    <text evidence="14">Cadherins are calcium-dependent cell adhesion proteins.</text>
</comment>
<evidence type="ECO:0000256" key="1">
    <source>
        <dbReference type="ARBA" id="ARBA00004568"/>
    </source>
</evidence>
<name>A0A6P8F3H5_CLUHA</name>
<dbReference type="Pfam" id="PF00028">
    <property type="entry name" value="Cadherin"/>
    <property type="match status" value="2"/>
</dbReference>
<dbReference type="InterPro" id="IPR000233">
    <property type="entry name" value="Cadherin_Y-type_LIR"/>
</dbReference>
<feature type="domain" description="Cadherin" evidence="16">
    <location>
        <begin position="336"/>
        <end position="447"/>
    </location>
</feature>
<dbReference type="FunFam" id="2.60.40.60:FF:000031">
    <property type="entry name" value="Cadherin 3"/>
    <property type="match status" value="1"/>
</dbReference>
<dbReference type="GO" id="GO:0005509">
    <property type="term" value="F:calcium ion binding"/>
    <property type="evidence" value="ECO:0007669"/>
    <property type="project" value="UniProtKB-UniRule"/>
</dbReference>
<keyword evidence="10 15" id="KW-0472">Membrane</keyword>
<dbReference type="Gene3D" id="2.60.40.60">
    <property type="entry name" value="Cadherins"/>
    <property type="match status" value="5"/>
</dbReference>
<keyword evidence="3 13" id="KW-0812">Transmembrane</keyword>
<feature type="domain" description="Cadherin" evidence="16">
    <location>
        <begin position="117"/>
        <end position="218"/>
    </location>
</feature>